<evidence type="ECO:0000313" key="2">
    <source>
        <dbReference type="Proteomes" id="UP000293465"/>
    </source>
</evidence>
<evidence type="ECO:0000313" key="1">
    <source>
        <dbReference type="EMBL" id="RYU42156.1"/>
    </source>
</evidence>
<dbReference type="Proteomes" id="UP000293465">
    <property type="component" value="Unassembled WGS sequence"/>
</dbReference>
<dbReference type="GeneID" id="56276993"/>
<dbReference type="OrthoDB" id="8595817at2"/>
<name>A0A4Q5K8I0_9GAMM</name>
<protein>
    <recommendedName>
        <fullName evidence="3">WYL domain-containing protein</fullName>
    </recommendedName>
</protein>
<dbReference type="EMBL" id="SEZJ01000025">
    <property type="protein sequence ID" value="RYU42156.1"/>
    <property type="molecule type" value="Genomic_DNA"/>
</dbReference>
<accession>A0A4Q5K8I0</accession>
<gene>
    <name evidence="1" type="ORF">ERW49_18115</name>
</gene>
<organism evidence="1 2">
    <name type="scientific">Aliivibrio finisterrensis</name>
    <dbReference type="NCBI Taxonomy" id="511998"/>
    <lineage>
        <taxon>Bacteria</taxon>
        <taxon>Pseudomonadati</taxon>
        <taxon>Pseudomonadota</taxon>
        <taxon>Gammaproteobacteria</taxon>
        <taxon>Vibrionales</taxon>
        <taxon>Vibrionaceae</taxon>
        <taxon>Aliivibrio</taxon>
    </lineage>
</organism>
<proteinExistence type="predicted"/>
<reference evidence="1 2" key="1">
    <citation type="submission" date="2019-02" db="EMBL/GenBank/DDBJ databases">
        <title>Genome sequences of Aliivibrio finisterrensis strains from farmed Atlantic salmon.</title>
        <authorList>
            <person name="Bowman J.P."/>
        </authorList>
    </citation>
    <scope>NUCLEOTIDE SEQUENCE [LARGE SCALE GENOMIC DNA]</scope>
    <source>
        <strain evidence="1 2">A32</strain>
    </source>
</reference>
<sequence>MTKKIKSNTQEHLSLILELYCRIPQGRKTTAQLLQKELALAGIERDIRTIQRNLELISNYFDVDKDTRDKPYGYSRKLHQKMVLGLRESIILGLAEVYLRAALPNELSSVIDSAFIQIKNSSISTLPPLLSTRKVHADIDISSHLQSVQLYSIFERICLALTCQRLITIKKHNHSIHKNVEPLGLILTNTELYLIYRTEAIKHMPISHIHTIDVSTFLFDYPDGFNLESYNLLFSNKLIIGKPSIKT</sequence>
<dbReference type="RefSeq" id="WP_130088294.1">
    <property type="nucleotide sequence ID" value="NZ_SEZJ01000025.1"/>
</dbReference>
<evidence type="ECO:0008006" key="3">
    <source>
        <dbReference type="Google" id="ProtNLM"/>
    </source>
</evidence>
<dbReference type="AlphaFoldDB" id="A0A4Q5K8I0"/>
<comment type="caution">
    <text evidence="1">The sequence shown here is derived from an EMBL/GenBank/DDBJ whole genome shotgun (WGS) entry which is preliminary data.</text>
</comment>